<dbReference type="PANTHER" id="PTHR33116">
    <property type="entry name" value="REVERSE TRANSCRIPTASE ZINC-BINDING DOMAIN-CONTAINING PROTEIN-RELATED-RELATED"/>
    <property type="match status" value="1"/>
</dbReference>
<name>G7IR64_MEDTR</name>
<dbReference type="EMBL" id="CM001218">
    <property type="protein sequence ID" value="AES66745.1"/>
    <property type="molecule type" value="Genomic_DNA"/>
</dbReference>
<gene>
    <name evidence="1" type="ordered locus">MTR_2g081130</name>
</gene>
<evidence type="ECO:0000313" key="3">
    <source>
        <dbReference type="Proteomes" id="UP000002051"/>
    </source>
</evidence>
<dbReference type="EnsemblPlants" id="AES66745">
    <property type="protein sequence ID" value="AES66745"/>
    <property type="gene ID" value="MTR_2g081130"/>
</dbReference>
<dbReference type="Proteomes" id="UP000002051">
    <property type="component" value="Chromosome 2"/>
</dbReference>
<proteinExistence type="predicted"/>
<sequence length="97" mass="10870">MSTSILDLPLVVSDLREPEAKVVYMILAHITNSLGFNIGSLPFLCLGVPIFKGKPKAAYFQPVVDKIKVNYIKELEKCMRNFLWSGDLNNRKLATVS</sequence>
<reference evidence="1 3" key="1">
    <citation type="journal article" date="2011" name="Nature">
        <title>The Medicago genome provides insight into the evolution of rhizobial symbioses.</title>
        <authorList>
            <person name="Young N.D."/>
            <person name="Debelle F."/>
            <person name="Oldroyd G.E."/>
            <person name="Geurts R."/>
            <person name="Cannon S.B."/>
            <person name="Udvardi M.K."/>
            <person name="Benedito V.A."/>
            <person name="Mayer K.F."/>
            <person name="Gouzy J."/>
            <person name="Schoof H."/>
            <person name="Van de Peer Y."/>
            <person name="Proost S."/>
            <person name="Cook D.R."/>
            <person name="Meyers B.C."/>
            <person name="Spannagl M."/>
            <person name="Cheung F."/>
            <person name="De Mita S."/>
            <person name="Krishnakumar V."/>
            <person name="Gundlach H."/>
            <person name="Zhou S."/>
            <person name="Mudge J."/>
            <person name="Bharti A.K."/>
            <person name="Murray J.D."/>
            <person name="Naoumkina M.A."/>
            <person name="Rosen B."/>
            <person name="Silverstein K.A."/>
            <person name="Tang H."/>
            <person name="Rombauts S."/>
            <person name="Zhao P.X."/>
            <person name="Zhou P."/>
            <person name="Barbe V."/>
            <person name="Bardou P."/>
            <person name="Bechner M."/>
            <person name="Bellec A."/>
            <person name="Berger A."/>
            <person name="Berges H."/>
            <person name="Bidwell S."/>
            <person name="Bisseling T."/>
            <person name="Choisne N."/>
            <person name="Couloux A."/>
            <person name="Denny R."/>
            <person name="Deshpande S."/>
            <person name="Dai X."/>
            <person name="Doyle J.J."/>
            <person name="Dudez A.M."/>
            <person name="Farmer A.D."/>
            <person name="Fouteau S."/>
            <person name="Franken C."/>
            <person name="Gibelin C."/>
            <person name="Gish J."/>
            <person name="Goldstein S."/>
            <person name="Gonzalez A.J."/>
            <person name="Green P.J."/>
            <person name="Hallab A."/>
            <person name="Hartog M."/>
            <person name="Hua A."/>
            <person name="Humphray S.J."/>
            <person name="Jeong D.H."/>
            <person name="Jing Y."/>
            <person name="Jocker A."/>
            <person name="Kenton S.M."/>
            <person name="Kim D.J."/>
            <person name="Klee K."/>
            <person name="Lai H."/>
            <person name="Lang C."/>
            <person name="Lin S."/>
            <person name="Macmil S.L."/>
            <person name="Magdelenat G."/>
            <person name="Matthews L."/>
            <person name="McCorrison J."/>
            <person name="Monaghan E.L."/>
            <person name="Mun J.H."/>
            <person name="Najar F.Z."/>
            <person name="Nicholson C."/>
            <person name="Noirot C."/>
            <person name="O'Bleness M."/>
            <person name="Paule C.R."/>
            <person name="Poulain J."/>
            <person name="Prion F."/>
            <person name="Qin B."/>
            <person name="Qu C."/>
            <person name="Retzel E.F."/>
            <person name="Riddle C."/>
            <person name="Sallet E."/>
            <person name="Samain S."/>
            <person name="Samson N."/>
            <person name="Sanders I."/>
            <person name="Saurat O."/>
            <person name="Scarpelli C."/>
            <person name="Schiex T."/>
            <person name="Segurens B."/>
            <person name="Severin A.J."/>
            <person name="Sherrier D.J."/>
            <person name="Shi R."/>
            <person name="Sims S."/>
            <person name="Singer S.R."/>
            <person name="Sinharoy S."/>
            <person name="Sterck L."/>
            <person name="Viollet A."/>
            <person name="Wang B.B."/>
            <person name="Wang K."/>
            <person name="Wang M."/>
            <person name="Wang X."/>
            <person name="Warfsmann J."/>
            <person name="Weissenbach J."/>
            <person name="White D.D."/>
            <person name="White J.D."/>
            <person name="Wiley G.B."/>
            <person name="Wincker P."/>
            <person name="Xing Y."/>
            <person name="Yang L."/>
            <person name="Yao Z."/>
            <person name="Ying F."/>
            <person name="Zhai J."/>
            <person name="Zhou L."/>
            <person name="Zuber A."/>
            <person name="Denarie J."/>
            <person name="Dixon R.A."/>
            <person name="May G.D."/>
            <person name="Schwartz D.C."/>
            <person name="Rogers J."/>
            <person name="Quetier F."/>
            <person name="Town C.D."/>
            <person name="Roe B.A."/>
        </authorList>
    </citation>
    <scope>NUCLEOTIDE SEQUENCE [LARGE SCALE GENOMIC DNA]</scope>
    <source>
        <strain evidence="1">A17</strain>
        <strain evidence="2 3">cv. Jemalong A17</strain>
    </source>
</reference>
<evidence type="ECO:0000313" key="2">
    <source>
        <dbReference type="EnsemblPlants" id="AES66745"/>
    </source>
</evidence>
<dbReference type="AlphaFoldDB" id="G7IR64"/>
<evidence type="ECO:0000313" key="1">
    <source>
        <dbReference type="EMBL" id="AES66745.1"/>
    </source>
</evidence>
<dbReference type="PANTHER" id="PTHR33116:SF80">
    <property type="entry name" value="REVERSE TRANSCRIPTASE ZINC-BINDING DOMAIN-CONTAINING PROTEIN"/>
    <property type="match status" value="1"/>
</dbReference>
<dbReference type="PaxDb" id="3880-AES66745"/>
<organism evidence="1 3">
    <name type="scientific">Medicago truncatula</name>
    <name type="common">Barrel medic</name>
    <name type="synonym">Medicago tribuloides</name>
    <dbReference type="NCBI Taxonomy" id="3880"/>
    <lineage>
        <taxon>Eukaryota</taxon>
        <taxon>Viridiplantae</taxon>
        <taxon>Streptophyta</taxon>
        <taxon>Embryophyta</taxon>
        <taxon>Tracheophyta</taxon>
        <taxon>Spermatophyta</taxon>
        <taxon>Magnoliopsida</taxon>
        <taxon>eudicotyledons</taxon>
        <taxon>Gunneridae</taxon>
        <taxon>Pentapetalae</taxon>
        <taxon>rosids</taxon>
        <taxon>fabids</taxon>
        <taxon>Fabales</taxon>
        <taxon>Fabaceae</taxon>
        <taxon>Papilionoideae</taxon>
        <taxon>50 kb inversion clade</taxon>
        <taxon>NPAAA clade</taxon>
        <taxon>Hologalegina</taxon>
        <taxon>IRL clade</taxon>
        <taxon>Trifolieae</taxon>
        <taxon>Medicago</taxon>
    </lineage>
</organism>
<reference evidence="1 3" key="2">
    <citation type="journal article" date="2014" name="BMC Genomics">
        <title>An improved genome release (version Mt4.0) for the model legume Medicago truncatula.</title>
        <authorList>
            <person name="Tang H."/>
            <person name="Krishnakumar V."/>
            <person name="Bidwell S."/>
            <person name="Rosen B."/>
            <person name="Chan A."/>
            <person name="Zhou S."/>
            <person name="Gentzbittel L."/>
            <person name="Childs K.L."/>
            <person name="Yandell M."/>
            <person name="Gundlach H."/>
            <person name="Mayer K.F."/>
            <person name="Schwartz D.C."/>
            <person name="Town C.D."/>
        </authorList>
    </citation>
    <scope>GENOME REANNOTATION</scope>
    <source>
        <strain evidence="2 3">cv. Jemalong A17</strain>
    </source>
</reference>
<accession>G7IR64</accession>
<keyword evidence="3" id="KW-1185">Reference proteome</keyword>
<reference evidence="2" key="3">
    <citation type="submission" date="2015-04" db="UniProtKB">
        <authorList>
            <consortium name="EnsemblPlants"/>
        </authorList>
    </citation>
    <scope>IDENTIFICATION</scope>
    <source>
        <strain evidence="2">cv. Jemalong A17</strain>
    </source>
</reference>
<protein>
    <submittedName>
        <fullName evidence="1 2">Uncharacterized protein</fullName>
    </submittedName>
</protein>
<dbReference type="HOGENOM" id="CLU_2349923_0_0_1"/>